<comment type="caution">
    <text evidence="2">The sequence shown here is derived from an EMBL/GenBank/DDBJ whole genome shotgun (WGS) entry which is preliminary data.</text>
</comment>
<evidence type="ECO:0000256" key="1">
    <source>
        <dbReference type="SAM" id="MobiDB-lite"/>
    </source>
</evidence>
<gene>
    <name evidence="2" type="ORF">GGP41_003082</name>
</gene>
<sequence>MEPWSEELWSNCKSKRVEDRLCSRRIEPRVRHSTKADMICASPKSQIHHQGGEGGMVGPAPKGLPLPAAPSHIRCPSQPWVSGVAAIATRAAGRSCRHSACVWMDGHGLGRARAREKEGCFEKVTALPTSSHSQRFYYHILYVHDDYIHGYMDVNSSPEPSPVTAVRLETGAGGILGMHAAGTKWHDEEDSELPTLLVSSDHGEARVRYRHGPGLADYQQGTKSDRQIGRKREQTSMSRFSARPDAGEQRMLQWLLRLPPEWSSAVRHASWTRHCHLQHAVSVQRLTGSTSTLC</sequence>
<evidence type="ECO:0000313" key="2">
    <source>
        <dbReference type="EMBL" id="KAF5845543.1"/>
    </source>
</evidence>
<proteinExistence type="predicted"/>
<name>A0A8H5Z8F4_COCSA</name>
<organism evidence="2 3">
    <name type="scientific">Cochliobolus sativus</name>
    <name type="common">Common root rot and spot blotch fungus</name>
    <name type="synonym">Bipolaris sorokiniana</name>
    <dbReference type="NCBI Taxonomy" id="45130"/>
    <lineage>
        <taxon>Eukaryota</taxon>
        <taxon>Fungi</taxon>
        <taxon>Dikarya</taxon>
        <taxon>Ascomycota</taxon>
        <taxon>Pezizomycotina</taxon>
        <taxon>Dothideomycetes</taxon>
        <taxon>Pleosporomycetidae</taxon>
        <taxon>Pleosporales</taxon>
        <taxon>Pleosporineae</taxon>
        <taxon>Pleosporaceae</taxon>
        <taxon>Bipolaris</taxon>
    </lineage>
</organism>
<dbReference type="EMBL" id="WNKQ01000019">
    <property type="protein sequence ID" value="KAF5845543.1"/>
    <property type="molecule type" value="Genomic_DNA"/>
</dbReference>
<accession>A0A8H5Z8F4</accession>
<reference evidence="2" key="1">
    <citation type="submission" date="2019-11" db="EMBL/GenBank/DDBJ databases">
        <title>Bipolaris sorokiniana Genome sequencing.</title>
        <authorList>
            <person name="Wang H."/>
        </authorList>
    </citation>
    <scope>NUCLEOTIDE SEQUENCE</scope>
</reference>
<feature type="compositionally biased region" description="Basic and acidic residues" evidence="1">
    <location>
        <begin position="223"/>
        <end position="234"/>
    </location>
</feature>
<dbReference type="AlphaFoldDB" id="A0A8H5Z8F4"/>
<protein>
    <submittedName>
        <fullName evidence="2">Uncharacterized protein</fullName>
    </submittedName>
</protein>
<dbReference type="Proteomes" id="UP000624244">
    <property type="component" value="Unassembled WGS sequence"/>
</dbReference>
<feature type="region of interest" description="Disordered" evidence="1">
    <location>
        <begin position="214"/>
        <end position="243"/>
    </location>
</feature>
<evidence type="ECO:0000313" key="3">
    <source>
        <dbReference type="Proteomes" id="UP000624244"/>
    </source>
</evidence>